<dbReference type="InterPro" id="IPR051690">
    <property type="entry name" value="PseI-like"/>
</dbReference>
<dbReference type="CDD" id="cd11615">
    <property type="entry name" value="SAF_NeuB_like"/>
    <property type="match status" value="1"/>
</dbReference>
<evidence type="ECO:0000313" key="2">
    <source>
        <dbReference type="EMBL" id="KIL97764.1"/>
    </source>
</evidence>
<organism evidence="2 3">
    <name type="scientific">Paramagnetospirillum magnetotacticum MS-1</name>
    <dbReference type="NCBI Taxonomy" id="272627"/>
    <lineage>
        <taxon>Bacteria</taxon>
        <taxon>Pseudomonadati</taxon>
        <taxon>Pseudomonadota</taxon>
        <taxon>Alphaproteobacteria</taxon>
        <taxon>Rhodospirillales</taxon>
        <taxon>Magnetospirillaceae</taxon>
        <taxon>Paramagnetospirillum</taxon>
    </lineage>
</organism>
<dbReference type="Proteomes" id="UP000031971">
    <property type="component" value="Unassembled WGS sequence"/>
</dbReference>
<comment type="caution">
    <text evidence="2">The sequence shown here is derived from an EMBL/GenBank/DDBJ whole genome shotgun (WGS) entry which is preliminary data.</text>
</comment>
<dbReference type="InterPro" id="IPR006190">
    <property type="entry name" value="SAF_AFP_Neu5Ac"/>
</dbReference>
<dbReference type="GO" id="GO:0047444">
    <property type="term" value="F:N-acylneuraminate-9-phosphate synthase activity"/>
    <property type="evidence" value="ECO:0007669"/>
    <property type="project" value="TreeGrafter"/>
</dbReference>
<dbReference type="Pfam" id="PF08666">
    <property type="entry name" value="SAF"/>
    <property type="match status" value="1"/>
</dbReference>
<dbReference type="PROSITE" id="PS50844">
    <property type="entry name" value="AFP_LIKE"/>
    <property type="match status" value="1"/>
</dbReference>
<dbReference type="SUPFAM" id="SSF51569">
    <property type="entry name" value="Aldolase"/>
    <property type="match status" value="1"/>
</dbReference>
<reference evidence="2 3" key="1">
    <citation type="submission" date="2015-01" db="EMBL/GenBank/DDBJ databases">
        <title>Genome Sequence of Magnetospirillum magnetotacticum Strain MS-1.</title>
        <authorList>
            <person name="Marinov G.K."/>
            <person name="Smalley M.D."/>
            <person name="DeSalvo G."/>
        </authorList>
    </citation>
    <scope>NUCLEOTIDE SEQUENCE [LARGE SCALE GENOMIC DNA]</scope>
    <source>
        <strain evidence="2 3">MS-1</strain>
    </source>
</reference>
<evidence type="ECO:0000259" key="1">
    <source>
        <dbReference type="PROSITE" id="PS50844"/>
    </source>
</evidence>
<dbReference type="Gene3D" id="3.90.1210.10">
    <property type="entry name" value="Antifreeze-like/N-acetylneuraminic acid synthase C-terminal domain"/>
    <property type="match status" value="1"/>
</dbReference>
<protein>
    <submittedName>
        <fullName evidence="2">N-acetylneuraminate synthase</fullName>
    </submittedName>
</protein>
<evidence type="ECO:0000313" key="3">
    <source>
        <dbReference type="Proteomes" id="UP000031971"/>
    </source>
</evidence>
<accession>A0A0C2YDH3</accession>
<dbReference type="InterPro" id="IPR036732">
    <property type="entry name" value="AFP_Neu5c_C_sf"/>
</dbReference>
<dbReference type="GO" id="GO:0016051">
    <property type="term" value="P:carbohydrate biosynthetic process"/>
    <property type="evidence" value="ECO:0007669"/>
    <property type="project" value="InterPro"/>
</dbReference>
<dbReference type="InterPro" id="IPR057736">
    <property type="entry name" value="SAF_PseI/NeuA/NeuB"/>
</dbReference>
<dbReference type="PANTHER" id="PTHR42966:SF1">
    <property type="entry name" value="SIALIC ACID SYNTHASE"/>
    <property type="match status" value="1"/>
</dbReference>
<dbReference type="AlphaFoldDB" id="A0A0C2YDH3"/>
<dbReference type="RefSeq" id="WP_009871278.1">
    <property type="nucleotide sequence ID" value="NZ_JXSL01000030.1"/>
</dbReference>
<dbReference type="EMBL" id="JXSL01000030">
    <property type="protein sequence ID" value="KIL97764.1"/>
    <property type="molecule type" value="Genomic_DNA"/>
</dbReference>
<name>A0A0C2YDH3_PARME</name>
<dbReference type="InterPro" id="IPR013785">
    <property type="entry name" value="Aldolase_TIM"/>
</dbReference>
<dbReference type="STRING" id="272627.CCC_00825"/>
<sequence>MTQILPYAQPGRAFIIAEAGVNHDGDIQRAKRLIDVAAEAQADAVKFQTWRPGEITGRFAYKVNYLEATTEQAESRYELSCRLALPYPVFRELKSHCEARGILFLSTPDGFDSLAFLVGELDMPIVKIGSTEVTHPQYLEAIGRTGRPAILSTGLSTLGEVEKAVAALRRGGVGPLALLHCTSEYPAPDSQMNLRAMTTLGRAFGLPVGLSDHSLGGEAALAAIALGAVIIEKHFTLDRSLPGPDHQASLDPQGLAAFVAAIRRVEAMLGDQIKRPTATELANMNGIRRGVVAARNLAAGTILDTTMLVCKRPGGGIEPEDLDRLAGFTLRRDLAEDEPLSWDDVK</sequence>
<dbReference type="SMART" id="SM00858">
    <property type="entry name" value="SAF"/>
    <property type="match status" value="1"/>
</dbReference>
<proteinExistence type="predicted"/>
<gene>
    <name evidence="2" type="ORF">CCC_00825</name>
</gene>
<dbReference type="InterPro" id="IPR013132">
    <property type="entry name" value="PseI/NeuA/B-like_N"/>
</dbReference>
<dbReference type="Gene3D" id="3.20.20.70">
    <property type="entry name" value="Aldolase class I"/>
    <property type="match status" value="1"/>
</dbReference>
<dbReference type="InterPro" id="IPR013974">
    <property type="entry name" value="SAF"/>
</dbReference>
<keyword evidence="3" id="KW-1185">Reference proteome</keyword>
<dbReference type="Pfam" id="PF03102">
    <property type="entry name" value="NeuB"/>
    <property type="match status" value="1"/>
</dbReference>
<dbReference type="PANTHER" id="PTHR42966">
    <property type="entry name" value="N-ACETYLNEURAMINATE SYNTHASE"/>
    <property type="match status" value="1"/>
</dbReference>
<feature type="domain" description="AFP-like" evidence="1">
    <location>
        <begin position="290"/>
        <end position="346"/>
    </location>
</feature>
<dbReference type="OrthoDB" id="9781701at2"/>
<dbReference type="SUPFAM" id="SSF51269">
    <property type="entry name" value="AFP III-like domain"/>
    <property type="match status" value="1"/>
</dbReference>